<dbReference type="GO" id="GO:0050664">
    <property type="term" value="F:oxidoreductase activity, acting on NAD(P)H, oxygen as acceptor"/>
    <property type="evidence" value="ECO:0007669"/>
    <property type="project" value="TreeGrafter"/>
</dbReference>
<evidence type="ECO:0000313" key="4">
    <source>
        <dbReference type="EMBL" id="TWB18766.1"/>
    </source>
</evidence>
<dbReference type="EMBL" id="VITN01000009">
    <property type="protein sequence ID" value="TWB18766.1"/>
    <property type="molecule type" value="Genomic_DNA"/>
</dbReference>
<reference evidence="4 5" key="1">
    <citation type="submission" date="2019-06" db="EMBL/GenBank/DDBJ databases">
        <title>Genomic Encyclopedia of Type Strains, Phase IV (KMG-V): Genome sequencing to study the core and pangenomes of soil and plant-associated prokaryotes.</title>
        <authorList>
            <person name="Whitman W."/>
        </authorList>
    </citation>
    <scope>NUCLEOTIDE SEQUENCE [LARGE SCALE GENOMIC DNA]</scope>
    <source>
        <strain evidence="4 5">BR 11880</strain>
    </source>
</reference>
<comment type="caution">
    <text evidence="4">The sequence shown here is derived from an EMBL/GenBank/DDBJ whole genome shotgun (WGS) entry which is preliminary data.</text>
</comment>
<dbReference type="SUPFAM" id="SSF51735">
    <property type="entry name" value="NAD(P)-binding Rossmann-fold domains"/>
    <property type="match status" value="1"/>
</dbReference>
<dbReference type="InterPro" id="IPR057326">
    <property type="entry name" value="KR_dom"/>
</dbReference>
<dbReference type="Gene3D" id="3.40.50.720">
    <property type="entry name" value="NAD(P)-binding Rossmann-like Domain"/>
    <property type="match status" value="1"/>
</dbReference>
<dbReference type="CDD" id="cd05233">
    <property type="entry name" value="SDR_c"/>
    <property type="match status" value="1"/>
</dbReference>
<organism evidence="4 5">
    <name type="scientific">Nitrospirillum amazonense</name>
    <dbReference type="NCBI Taxonomy" id="28077"/>
    <lineage>
        <taxon>Bacteria</taxon>
        <taxon>Pseudomonadati</taxon>
        <taxon>Pseudomonadota</taxon>
        <taxon>Alphaproteobacteria</taxon>
        <taxon>Rhodospirillales</taxon>
        <taxon>Azospirillaceae</taxon>
        <taxon>Nitrospirillum</taxon>
    </lineage>
</organism>
<proteinExistence type="inferred from homology"/>
<keyword evidence="2" id="KW-0560">Oxidoreductase</keyword>
<evidence type="ECO:0000256" key="2">
    <source>
        <dbReference type="ARBA" id="ARBA00023002"/>
    </source>
</evidence>
<dbReference type="PRINTS" id="PR00081">
    <property type="entry name" value="GDHRDH"/>
</dbReference>
<dbReference type="Proteomes" id="UP000319859">
    <property type="component" value="Unassembled WGS sequence"/>
</dbReference>
<dbReference type="InterPro" id="IPR002347">
    <property type="entry name" value="SDR_fam"/>
</dbReference>
<comment type="similarity">
    <text evidence="1">Belongs to the short-chain dehydrogenases/reductases (SDR) family.</text>
</comment>
<evidence type="ECO:0000313" key="5">
    <source>
        <dbReference type="Proteomes" id="UP000319859"/>
    </source>
</evidence>
<dbReference type="InterPro" id="IPR036291">
    <property type="entry name" value="NAD(P)-bd_dom_sf"/>
</dbReference>
<protein>
    <submittedName>
        <fullName evidence="4">NAD(P)-dependent dehydrogenase (Short-subunit alcohol dehydrogenase family)</fullName>
    </submittedName>
</protein>
<gene>
    <name evidence="4" type="ORF">FBZ89_109151</name>
</gene>
<accession>A0A560FAX4</accession>
<dbReference type="Pfam" id="PF13561">
    <property type="entry name" value="adh_short_C2"/>
    <property type="match status" value="1"/>
</dbReference>
<sequence>MFFARIFFEGLGMRLKDKVAVITGGSTGIGFETARLFASEGAHVYITGRRADELERAAAEIGPGVTAVQGDVAMAVDLDRLFDLVRSNHGKLDIVFANAGVGSGEKLGSITEESYEFVFGVNVKGTIQTVQKALPLMTGGGSIIMTGSTTGSMGSPNFSIYSASKAAIRSFARCWALDLKGTGIRVNVLSPGPTETPGLRRAASRAPNPDEALKAMASQLPLGRLGKPTEVAAVALFLASAESSFLTGGEIFADGGMAQI</sequence>
<dbReference type="FunFam" id="3.40.50.720:FF:000084">
    <property type="entry name" value="Short-chain dehydrogenase reductase"/>
    <property type="match status" value="1"/>
</dbReference>
<name>A0A560FAX4_9PROT</name>
<dbReference type="PROSITE" id="PS00061">
    <property type="entry name" value="ADH_SHORT"/>
    <property type="match status" value="1"/>
</dbReference>
<evidence type="ECO:0000256" key="1">
    <source>
        <dbReference type="ARBA" id="ARBA00006484"/>
    </source>
</evidence>
<feature type="domain" description="Ketoreductase" evidence="3">
    <location>
        <begin position="18"/>
        <end position="192"/>
    </location>
</feature>
<dbReference type="AlphaFoldDB" id="A0A560FAX4"/>
<dbReference type="PRINTS" id="PR00080">
    <property type="entry name" value="SDRFAMILY"/>
</dbReference>
<evidence type="ECO:0000259" key="3">
    <source>
        <dbReference type="SMART" id="SM00822"/>
    </source>
</evidence>
<dbReference type="SMART" id="SM00822">
    <property type="entry name" value="PKS_KR"/>
    <property type="match status" value="1"/>
</dbReference>
<dbReference type="InterPro" id="IPR020904">
    <property type="entry name" value="Sc_DH/Rdtase_CS"/>
</dbReference>
<dbReference type="PANTHER" id="PTHR43008">
    <property type="entry name" value="BENZIL REDUCTASE"/>
    <property type="match status" value="1"/>
</dbReference>
<dbReference type="PANTHER" id="PTHR43008:SF4">
    <property type="entry name" value="CHAIN DEHYDROGENASE, PUTATIVE (AFU_ORTHOLOGUE AFUA_4G08710)-RELATED"/>
    <property type="match status" value="1"/>
</dbReference>